<keyword evidence="1" id="KW-0472">Membrane</keyword>
<keyword evidence="1" id="KW-1133">Transmembrane helix</keyword>
<feature type="transmembrane region" description="Helical" evidence="1">
    <location>
        <begin position="190"/>
        <end position="209"/>
    </location>
</feature>
<evidence type="ECO:0000313" key="3">
    <source>
        <dbReference type="Proteomes" id="UP001501237"/>
    </source>
</evidence>
<dbReference type="EMBL" id="BAAAUV010000019">
    <property type="protein sequence ID" value="GAA3229442.1"/>
    <property type="molecule type" value="Genomic_DNA"/>
</dbReference>
<protein>
    <submittedName>
        <fullName evidence="2">Uncharacterized protein</fullName>
    </submittedName>
</protein>
<gene>
    <name evidence="2" type="ORF">GCM10010468_59360</name>
</gene>
<evidence type="ECO:0000256" key="1">
    <source>
        <dbReference type="SAM" id="Phobius"/>
    </source>
</evidence>
<reference evidence="3" key="1">
    <citation type="journal article" date="2019" name="Int. J. Syst. Evol. Microbiol.">
        <title>The Global Catalogue of Microorganisms (GCM) 10K type strain sequencing project: providing services to taxonomists for standard genome sequencing and annotation.</title>
        <authorList>
            <consortium name="The Broad Institute Genomics Platform"/>
            <consortium name="The Broad Institute Genome Sequencing Center for Infectious Disease"/>
            <person name="Wu L."/>
            <person name="Ma J."/>
        </authorList>
    </citation>
    <scope>NUCLEOTIDE SEQUENCE [LARGE SCALE GENOMIC DNA]</scope>
    <source>
        <strain evidence="3">JCM 9377</strain>
    </source>
</reference>
<name>A0ABP6QGN9_9ACTN</name>
<proteinExistence type="predicted"/>
<keyword evidence="1" id="KW-0812">Transmembrane</keyword>
<dbReference type="RefSeq" id="WP_344834904.1">
    <property type="nucleotide sequence ID" value="NZ_BAAAUV010000019.1"/>
</dbReference>
<organism evidence="2 3">
    <name type="scientific">Actinocorallia longicatena</name>
    <dbReference type="NCBI Taxonomy" id="111803"/>
    <lineage>
        <taxon>Bacteria</taxon>
        <taxon>Bacillati</taxon>
        <taxon>Actinomycetota</taxon>
        <taxon>Actinomycetes</taxon>
        <taxon>Streptosporangiales</taxon>
        <taxon>Thermomonosporaceae</taxon>
        <taxon>Actinocorallia</taxon>
    </lineage>
</organism>
<accession>A0ABP6QGN9</accession>
<sequence>MRTVSPRLSRWPGAAVSLLGRPVRAVLLVFFACCGALALAHANPTDTGSADRFRLDLADHAVRSAELVSLKHEPADGAWSRAEIVWSTGPLRWWSYKGRISTSDLRPLVSEFDRDHRRSLELLAADRPGLAIKVGDGGFDGGGSIGFRNDSWLRHLPGLWLPRIAGAAYVGVLLLMLFRGRDRHRHGSRWSWFWIFAGVPVAVFLYLALEIRPLWRPATEPVARSGFHLSGLRAFLLSIVLGLACTAALEVLAGWVF</sequence>
<comment type="caution">
    <text evidence="2">The sequence shown here is derived from an EMBL/GenBank/DDBJ whole genome shotgun (WGS) entry which is preliminary data.</text>
</comment>
<feature type="transmembrane region" description="Helical" evidence="1">
    <location>
        <begin position="234"/>
        <end position="256"/>
    </location>
</feature>
<keyword evidence="3" id="KW-1185">Reference proteome</keyword>
<evidence type="ECO:0000313" key="2">
    <source>
        <dbReference type="EMBL" id="GAA3229442.1"/>
    </source>
</evidence>
<feature type="transmembrane region" description="Helical" evidence="1">
    <location>
        <begin position="160"/>
        <end position="178"/>
    </location>
</feature>
<dbReference type="Proteomes" id="UP001501237">
    <property type="component" value="Unassembled WGS sequence"/>
</dbReference>